<keyword evidence="1" id="KW-0233">DNA recombination</keyword>
<dbReference type="RefSeq" id="WP_019599157.1">
    <property type="nucleotide sequence ID" value="NZ_FNQC01000013.1"/>
</dbReference>
<sequence>MGYAKRQGIKVNDGYKDFAIKKDKLEVIALTQNEFDLLVNIDLATEKRLDQVRDVFIFSCVTGYRYSDLVQLRREHIKKDEIKLTVKKTKQVLIVPLNVFAVDILEKYKEMAFPLPIISNQKFNLYL</sequence>
<organism evidence="2 3">
    <name type="scientific">Rhodonellum ikkaensis</name>
    <dbReference type="NCBI Taxonomy" id="336829"/>
    <lineage>
        <taxon>Bacteria</taxon>
        <taxon>Pseudomonadati</taxon>
        <taxon>Bacteroidota</taxon>
        <taxon>Cytophagia</taxon>
        <taxon>Cytophagales</taxon>
        <taxon>Cytophagaceae</taxon>
        <taxon>Rhodonellum</taxon>
    </lineage>
</organism>
<evidence type="ECO:0000313" key="3">
    <source>
        <dbReference type="Proteomes" id="UP000199663"/>
    </source>
</evidence>
<dbReference type="InterPro" id="IPR013762">
    <property type="entry name" value="Integrase-like_cat_sf"/>
</dbReference>
<dbReference type="InterPro" id="IPR011010">
    <property type="entry name" value="DNA_brk_join_enz"/>
</dbReference>
<name>A0A1H3SQ22_9BACT</name>
<gene>
    <name evidence="2" type="ORF">SAMN05444412_1137</name>
</gene>
<dbReference type="Proteomes" id="UP000199663">
    <property type="component" value="Unassembled WGS sequence"/>
</dbReference>
<protein>
    <recommendedName>
        <fullName evidence="4">Phage integrase family protein</fullName>
    </recommendedName>
</protein>
<reference evidence="2 3" key="1">
    <citation type="submission" date="2016-10" db="EMBL/GenBank/DDBJ databases">
        <authorList>
            <person name="Varghese N."/>
            <person name="Submissions S."/>
        </authorList>
    </citation>
    <scope>NUCLEOTIDE SEQUENCE [LARGE SCALE GENOMIC DNA]</scope>
    <source>
        <strain evidence="2 3">DSM 17997</strain>
    </source>
</reference>
<evidence type="ECO:0000256" key="1">
    <source>
        <dbReference type="ARBA" id="ARBA00023172"/>
    </source>
</evidence>
<keyword evidence="3" id="KW-1185">Reference proteome</keyword>
<accession>A0A1H3SQ22</accession>
<evidence type="ECO:0000313" key="2">
    <source>
        <dbReference type="EMBL" id="SDZ40173.1"/>
    </source>
</evidence>
<dbReference type="EMBL" id="FNQC01000013">
    <property type="protein sequence ID" value="SDZ40173.1"/>
    <property type="molecule type" value="Genomic_DNA"/>
</dbReference>
<dbReference type="SUPFAM" id="SSF56349">
    <property type="entry name" value="DNA breaking-rejoining enzymes"/>
    <property type="match status" value="1"/>
</dbReference>
<evidence type="ECO:0008006" key="4">
    <source>
        <dbReference type="Google" id="ProtNLM"/>
    </source>
</evidence>
<comment type="caution">
    <text evidence="2">The sequence shown here is derived from an EMBL/GenBank/DDBJ whole genome shotgun (WGS) entry which is preliminary data.</text>
</comment>
<dbReference type="Gene3D" id="1.10.443.10">
    <property type="entry name" value="Intergrase catalytic core"/>
    <property type="match status" value="1"/>
</dbReference>
<proteinExistence type="predicted"/>